<comment type="caution">
    <text evidence="1">The sequence shown here is derived from an EMBL/GenBank/DDBJ whole genome shotgun (WGS) entry which is preliminary data.</text>
</comment>
<dbReference type="EMBL" id="CAXDID020000047">
    <property type="protein sequence ID" value="CAL6003232.1"/>
    <property type="molecule type" value="Genomic_DNA"/>
</dbReference>
<accession>A0ABP1I2X5</accession>
<evidence type="ECO:0000313" key="1">
    <source>
        <dbReference type="EMBL" id="CAL6003232.1"/>
    </source>
</evidence>
<reference evidence="1 2" key="1">
    <citation type="submission" date="2024-07" db="EMBL/GenBank/DDBJ databases">
        <authorList>
            <person name="Akdeniz Z."/>
        </authorList>
    </citation>
    <scope>NUCLEOTIDE SEQUENCE [LARGE SCALE GENOMIC DNA]</scope>
</reference>
<proteinExistence type="predicted"/>
<evidence type="ECO:0000313" key="2">
    <source>
        <dbReference type="Proteomes" id="UP001642409"/>
    </source>
</evidence>
<sequence length="215" mass="24847">MSIFVSIKIYTLQPNQTPDSQSPQLKFCSTHQFSLDVADVLTLADFCQECQTRIQTGYLKSQYFRIFQINEILTGNFIDSTEQLLRNLKKPFVDLGIIRYTKAQALMLQQKVSAEELVILDSVINQRRVYNKIKKDEKYQIFSYAQAKQNLINNNIQSDQMAALHASGIVINQIQQLQKVAQEFKGPKKQLIKVDVPIQHLHKVQLYLAQLLEQE</sequence>
<gene>
    <name evidence="1" type="ORF">HINF_LOCUS18299</name>
</gene>
<keyword evidence="2" id="KW-1185">Reference proteome</keyword>
<name>A0ABP1I2X5_9EUKA</name>
<organism evidence="1 2">
    <name type="scientific">Hexamita inflata</name>
    <dbReference type="NCBI Taxonomy" id="28002"/>
    <lineage>
        <taxon>Eukaryota</taxon>
        <taxon>Metamonada</taxon>
        <taxon>Diplomonadida</taxon>
        <taxon>Hexamitidae</taxon>
        <taxon>Hexamitinae</taxon>
        <taxon>Hexamita</taxon>
    </lineage>
</organism>
<protein>
    <submittedName>
        <fullName evidence="1">Uncharacterized protein</fullName>
    </submittedName>
</protein>
<dbReference type="Proteomes" id="UP001642409">
    <property type="component" value="Unassembled WGS sequence"/>
</dbReference>